<evidence type="ECO:0000313" key="6">
    <source>
        <dbReference type="Proteomes" id="UP001145087"/>
    </source>
</evidence>
<dbReference type="SMART" id="SM00347">
    <property type="entry name" value="HTH_MARR"/>
    <property type="match status" value="1"/>
</dbReference>
<dbReference type="RefSeq" id="WP_343335052.1">
    <property type="nucleotide sequence ID" value="NZ_JAPOHD010000062.1"/>
</dbReference>
<gene>
    <name evidence="5" type="ORF">OU798_20425</name>
</gene>
<evidence type="ECO:0000313" key="5">
    <source>
        <dbReference type="EMBL" id="MCY1722727.1"/>
    </source>
</evidence>
<dbReference type="GO" id="GO:0003700">
    <property type="term" value="F:DNA-binding transcription factor activity"/>
    <property type="evidence" value="ECO:0007669"/>
    <property type="project" value="InterPro"/>
</dbReference>
<dbReference type="InterPro" id="IPR023187">
    <property type="entry name" value="Tscrpt_reg_MarR-type_CS"/>
</dbReference>
<dbReference type="PANTHER" id="PTHR33164:SF89">
    <property type="entry name" value="MARR FAMILY REGULATORY PROTEIN"/>
    <property type="match status" value="1"/>
</dbReference>
<dbReference type="PRINTS" id="PR00598">
    <property type="entry name" value="HTHMARR"/>
</dbReference>
<keyword evidence="3" id="KW-0804">Transcription</keyword>
<evidence type="ECO:0000256" key="1">
    <source>
        <dbReference type="ARBA" id="ARBA00023015"/>
    </source>
</evidence>
<name>A0A9X3J862_9BACT</name>
<proteinExistence type="predicted"/>
<dbReference type="Pfam" id="PF12802">
    <property type="entry name" value="MarR_2"/>
    <property type="match status" value="1"/>
</dbReference>
<dbReference type="EMBL" id="JAPOHD010000062">
    <property type="protein sequence ID" value="MCY1722727.1"/>
    <property type="molecule type" value="Genomic_DNA"/>
</dbReference>
<dbReference type="InterPro" id="IPR036388">
    <property type="entry name" value="WH-like_DNA-bd_sf"/>
</dbReference>
<dbReference type="GO" id="GO:0006950">
    <property type="term" value="P:response to stress"/>
    <property type="evidence" value="ECO:0007669"/>
    <property type="project" value="TreeGrafter"/>
</dbReference>
<keyword evidence="2" id="KW-0238">DNA-binding</keyword>
<feature type="domain" description="HTH marR-type" evidence="4">
    <location>
        <begin position="3"/>
        <end position="140"/>
    </location>
</feature>
<evidence type="ECO:0000256" key="2">
    <source>
        <dbReference type="ARBA" id="ARBA00023125"/>
    </source>
</evidence>
<evidence type="ECO:0000256" key="3">
    <source>
        <dbReference type="ARBA" id="ARBA00023163"/>
    </source>
</evidence>
<organism evidence="5 6">
    <name type="scientific">Draconibacterium aestuarii</name>
    <dbReference type="NCBI Taxonomy" id="2998507"/>
    <lineage>
        <taxon>Bacteria</taxon>
        <taxon>Pseudomonadati</taxon>
        <taxon>Bacteroidota</taxon>
        <taxon>Bacteroidia</taxon>
        <taxon>Marinilabiliales</taxon>
        <taxon>Prolixibacteraceae</taxon>
        <taxon>Draconibacterium</taxon>
    </lineage>
</organism>
<dbReference type="PANTHER" id="PTHR33164">
    <property type="entry name" value="TRANSCRIPTIONAL REGULATOR, MARR FAMILY"/>
    <property type="match status" value="1"/>
</dbReference>
<accession>A0A9X3J862</accession>
<keyword evidence="1" id="KW-0805">Transcription regulation</keyword>
<dbReference type="PROSITE" id="PS50995">
    <property type="entry name" value="HTH_MARR_2"/>
    <property type="match status" value="1"/>
</dbReference>
<evidence type="ECO:0000259" key="4">
    <source>
        <dbReference type="PROSITE" id="PS50995"/>
    </source>
</evidence>
<reference evidence="5" key="1">
    <citation type="submission" date="2022-11" db="EMBL/GenBank/DDBJ databases">
        <title>Marilongibacter aestuarii gen. nov., sp. nov., isolated from tidal flat sediment.</title>
        <authorList>
            <person name="Jiayan W."/>
        </authorList>
    </citation>
    <scope>NUCLEOTIDE SEQUENCE</scope>
    <source>
        <strain evidence="5">Z1-6</strain>
    </source>
</reference>
<keyword evidence="6" id="KW-1185">Reference proteome</keyword>
<comment type="caution">
    <text evidence="5">The sequence shown here is derived from an EMBL/GenBank/DDBJ whole genome shotgun (WGS) entry which is preliminary data.</text>
</comment>
<dbReference type="InterPro" id="IPR036390">
    <property type="entry name" value="WH_DNA-bd_sf"/>
</dbReference>
<dbReference type="PROSITE" id="PS01117">
    <property type="entry name" value="HTH_MARR_1"/>
    <property type="match status" value="1"/>
</dbReference>
<dbReference type="InterPro" id="IPR000835">
    <property type="entry name" value="HTH_MarR-typ"/>
</dbReference>
<sequence length="167" mass="18849">MDTTEILIKIRKIVRSVDIESKKIQKEYGVSIPQVLCLNFLHDSTNYQSTQGEIRKFLNLNSSTVSGIINRLERKGYLARLPKSGDKRVVNIALTSAGDKLLSRIPSLLHEQLSERLKQLDAGVLQQVEEGLETLVTIMDIEQVDASPMLTMDVDLEESFDNPESEY</sequence>
<dbReference type="Gene3D" id="1.10.10.10">
    <property type="entry name" value="Winged helix-like DNA-binding domain superfamily/Winged helix DNA-binding domain"/>
    <property type="match status" value="1"/>
</dbReference>
<protein>
    <submittedName>
        <fullName evidence="5">MarR family transcriptional regulator</fullName>
    </submittedName>
</protein>
<dbReference type="GO" id="GO:0003677">
    <property type="term" value="F:DNA binding"/>
    <property type="evidence" value="ECO:0007669"/>
    <property type="project" value="UniProtKB-KW"/>
</dbReference>
<dbReference type="AlphaFoldDB" id="A0A9X3J862"/>
<dbReference type="SUPFAM" id="SSF46785">
    <property type="entry name" value="Winged helix' DNA-binding domain"/>
    <property type="match status" value="1"/>
</dbReference>
<dbReference type="InterPro" id="IPR039422">
    <property type="entry name" value="MarR/SlyA-like"/>
</dbReference>
<dbReference type="Proteomes" id="UP001145087">
    <property type="component" value="Unassembled WGS sequence"/>
</dbReference>